<evidence type="ECO:0000259" key="1">
    <source>
        <dbReference type="Pfam" id="PF23212"/>
    </source>
</evidence>
<evidence type="ECO:0000313" key="4">
    <source>
        <dbReference type="Proteomes" id="UP000194632"/>
    </source>
</evidence>
<keyword evidence="4" id="KW-1185">Reference proteome</keyword>
<dbReference type="Proteomes" id="UP000194632">
    <property type="component" value="Unassembled WGS sequence"/>
</dbReference>
<evidence type="ECO:0000259" key="2">
    <source>
        <dbReference type="Pfam" id="PF23213"/>
    </source>
</evidence>
<reference evidence="3 4" key="1">
    <citation type="submission" date="2017-05" db="EMBL/GenBank/DDBJ databases">
        <title>Biotechnological potential of actinobacteria isolated from South African environments.</title>
        <authorList>
            <person name="Le Roes-Hill M."/>
            <person name="Prins A."/>
            <person name="Durrell K.A."/>
        </authorList>
    </citation>
    <scope>NUCLEOTIDE SEQUENCE [LARGE SCALE GENOMIC DNA]</scope>
    <source>
        <strain evidence="3">BS2</strain>
    </source>
</reference>
<gene>
    <name evidence="3" type="ORF">CA982_03580</name>
</gene>
<feature type="domain" description="DUF7065" evidence="2">
    <location>
        <begin position="98"/>
        <end position="167"/>
    </location>
</feature>
<sequence length="312" mass="34623">MPLTAADHLRHDIDGQFARESVAYCLILPEHGLMGHWYTWVNEAGVGGRAFVLHGAGPDPIFFDHRDGLTVGSQDFDDWNLDGAVLRVGEPLRTAQARFESTDLAVEFTFEGIHPAFDYGSNAGGTPGYLAQNRYEQTGRIAGELRWGGETYAFDGPGHRDHSWGTRDWDAIHHYKWIAASGEDCSANLMWTMAEGEVDVNGYLFVDGLQSPVARASITTDYGDAFVQDVVRAEIVDEAGRSTALDLDTRHTLARWDVSPTFNFSDTMFTGRLAGHEVRAYVEYTWPRAYLDHLLAREDRAGIDQGRAVHAG</sequence>
<evidence type="ECO:0000313" key="3">
    <source>
        <dbReference type="EMBL" id="OUC80287.1"/>
    </source>
</evidence>
<dbReference type="Pfam" id="PF23212">
    <property type="entry name" value="DUF7064"/>
    <property type="match status" value="1"/>
</dbReference>
<dbReference type="InterPro" id="IPR055493">
    <property type="entry name" value="DUF7065"/>
</dbReference>
<comment type="caution">
    <text evidence="3">The sequence shown here is derived from an EMBL/GenBank/DDBJ whole genome shotgun (WGS) entry which is preliminary data.</text>
</comment>
<dbReference type="AlphaFoldDB" id="A0A243QFY6"/>
<proteinExistence type="predicted"/>
<organism evidence="3 4">
    <name type="scientific">Gordonia lacunae</name>
    <dbReference type="NCBI Taxonomy" id="417102"/>
    <lineage>
        <taxon>Bacteria</taxon>
        <taxon>Bacillati</taxon>
        <taxon>Actinomycetota</taxon>
        <taxon>Actinomycetes</taxon>
        <taxon>Mycobacteriales</taxon>
        <taxon>Gordoniaceae</taxon>
        <taxon>Gordonia</taxon>
    </lineage>
</organism>
<protein>
    <recommendedName>
        <fullName evidence="5">AttH domain-containing protein</fullName>
    </recommendedName>
</protein>
<dbReference type="EMBL" id="NGFO01000003">
    <property type="protein sequence ID" value="OUC80287.1"/>
    <property type="molecule type" value="Genomic_DNA"/>
</dbReference>
<dbReference type="SUPFAM" id="SSF159245">
    <property type="entry name" value="AttH-like"/>
    <property type="match status" value="1"/>
</dbReference>
<name>A0A243QFY6_9ACTN</name>
<dbReference type="STRING" id="417102.CA982_03580"/>
<dbReference type="Pfam" id="PF23213">
    <property type="entry name" value="DUF7065"/>
    <property type="match status" value="1"/>
</dbReference>
<feature type="domain" description="DUF7064" evidence="1">
    <location>
        <begin position="168"/>
        <end position="287"/>
    </location>
</feature>
<dbReference type="RefSeq" id="WP_086533981.1">
    <property type="nucleotide sequence ID" value="NZ_NGFO01000003.1"/>
</dbReference>
<accession>A0A243QFY6</accession>
<dbReference type="OrthoDB" id="5113944at2"/>
<evidence type="ECO:0008006" key="5">
    <source>
        <dbReference type="Google" id="ProtNLM"/>
    </source>
</evidence>
<dbReference type="InterPro" id="IPR055492">
    <property type="entry name" value="DUF7064"/>
</dbReference>